<dbReference type="EMBL" id="JAFNEN010001258">
    <property type="protein sequence ID" value="KAG8174303.1"/>
    <property type="molecule type" value="Genomic_DNA"/>
</dbReference>
<dbReference type="InterPro" id="IPR050098">
    <property type="entry name" value="TFPI/VKTCI-like"/>
</dbReference>
<comment type="caution">
    <text evidence="11">The sequence shown here is derived from an EMBL/GenBank/DDBJ whole genome shotgun (WGS) entry which is preliminary data.</text>
</comment>
<dbReference type="CDD" id="cd00109">
    <property type="entry name" value="Kunitz-type"/>
    <property type="match status" value="4"/>
</dbReference>
<accession>A0AAV6TRY6</accession>
<evidence type="ECO:0000256" key="5">
    <source>
        <dbReference type="ARBA" id="ARBA00022737"/>
    </source>
</evidence>
<dbReference type="Pfam" id="PF00014">
    <property type="entry name" value="Kunitz_BPTI"/>
    <property type="match status" value="4"/>
</dbReference>
<evidence type="ECO:0000256" key="4">
    <source>
        <dbReference type="ARBA" id="ARBA00022729"/>
    </source>
</evidence>
<evidence type="ECO:0000256" key="1">
    <source>
        <dbReference type="ARBA" id="ARBA00004613"/>
    </source>
</evidence>
<feature type="domain" description="BPTI/Kunitz inhibitor" evidence="10">
    <location>
        <begin position="192"/>
        <end position="242"/>
    </location>
</feature>
<evidence type="ECO:0000256" key="7">
    <source>
        <dbReference type="ARBA" id="ARBA00023157"/>
    </source>
</evidence>
<dbReference type="PROSITE" id="PS50279">
    <property type="entry name" value="BPTI_KUNITZ_2"/>
    <property type="match status" value="4"/>
</dbReference>
<protein>
    <recommendedName>
        <fullName evidence="10">BPTI/Kunitz inhibitor domain-containing protein</fullName>
    </recommendedName>
</protein>
<feature type="chain" id="PRO_5043596763" description="BPTI/Kunitz inhibitor domain-containing protein" evidence="9">
    <location>
        <begin position="25"/>
        <end position="330"/>
    </location>
</feature>
<evidence type="ECO:0000259" key="10">
    <source>
        <dbReference type="PROSITE" id="PS50279"/>
    </source>
</evidence>
<evidence type="ECO:0000256" key="6">
    <source>
        <dbReference type="ARBA" id="ARBA00022900"/>
    </source>
</evidence>
<keyword evidence="7" id="KW-1015">Disulfide bond</keyword>
<evidence type="ECO:0000313" key="11">
    <source>
        <dbReference type="EMBL" id="KAG8174303.1"/>
    </source>
</evidence>
<keyword evidence="2" id="KW-0964">Secreted</keyword>
<dbReference type="PRINTS" id="PR00759">
    <property type="entry name" value="BASICPTASE"/>
</dbReference>
<evidence type="ECO:0000313" key="12">
    <source>
        <dbReference type="Proteomes" id="UP000827092"/>
    </source>
</evidence>
<feature type="domain" description="BPTI/Kunitz inhibitor" evidence="10">
    <location>
        <begin position="125"/>
        <end position="175"/>
    </location>
</feature>
<feature type="domain" description="BPTI/Kunitz inhibitor" evidence="10">
    <location>
        <begin position="271"/>
        <end position="321"/>
    </location>
</feature>
<name>A0AAV6TRY6_9ARAC</name>
<organism evidence="11 12">
    <name type="scientific">Oedothorax gibbosus</name>
    <dbReference type="NCBI Taxonomy" id="931172"/>
    <lineage>
        <taxon>Eukaryota</taxon>
        <taxon>Metazoa</taxon>
        <taxon>Ecdysozoa</taxon>
        <taxon>Arthropoda</taxon>
        <taxon>Chelicerata</taxon>
        <taxon>Arachnida</taxon>
        <taxon>Araneae</taxon>
        <taxon>Araneomorphae</taxon>
        <taxon>Entelegynae</taxon>
        <taxon>Araneoidea</taxon>
        <taxon>Linyphiidae</taxon>
        <taxon>Erigoninae</taxon>
        <taxon>Oedothorax</taxon>
    </lineage>
</organism>
<keyword evidence="3" id="KW-0646">Protease inhibitor</keyword>
<evidence type="ECO:0000256" key="8">
    <source>
        <dbReference type="ARBA" id="ARBA00023180"/>
    </source>
</evidence>
<dbReference type="PIRSF" id="PIRSF001620">
    <property type="entry name" value="TFPI"/>
    <property type="match status" value="1"/>
</dbReference>
<keyword evidence="5" id="KW-0677">Repeat</keyword>
<proteinExistence type="predicted"/>
<dbReference type="GO" id="GO:0005615">
    <property type="term" value="C:extracellular space"/>
    <property type="evidence" value="ECO:0007669"/>
    <property type="project" value="TreeGrafter"/>
</dbReference>
<evidence type="ECO:0000256" key="3">
    <source>
        <dbReference type="ARBA" id="ARBA00022690"/>
    </source>
</evidence>
<feature type="domain" description="BPTI/Kunitz inhibitor" evidence="10">
    <location>
        <begin position="44"/>
        <end position="94"/>
    </location>
</feature>
<dbReference type="InterPro" id="IPR002223">
    <property type="entry name" value="Kunitz_BPTI"/>
</dbReference>
<dbReference type="SMART" id="SM00131">
    <property type="entry name" value="KU"/>
    <property type="match status" value="4"/>
</dbReference>
<dbReference type="Gene3D" id="4.10.410.10">
    <property type="entry name" value="Pancreatic trypsin inhibitor Kunitz domain"/>
    <property type="match status" value="4"/>
</dbReference>
<keyword evidence="4 9" id="KW-0732">Signal</keyword>
<evidence type="ECO:0000256" key="2">
    <source>
        <dbReference type="ARBA" id="ARBA00022525"/>
    </source>
</evidence>
<dbReference type="PANTHER" id="PTHR10083">
    <property type="entry name" value="KUNITZ-TYPE PROTEASE INHIBITOR-RELATED"/>
    <property type="match status" value="1"/>
</dbReference>
<comment type="subcellular location">
    <subcellularLocation>
        <location evidence="1">Secreted</location>
    </subcellularLocation>
</comment>
<evidence type="ECO:0000256" key="9">
    <source>
        <dbReference type="SAM" id="SignalP"/>
    </source>
</evidence>
<dbReference type="PANTHER" id="PTHR10083:SF374">
    <property type="entry name" value="BPTI_KUNITZ INHIBITOR DOMAIN-CONTAINING PROTEIN"/>
    <property type="match status" value="1"/>
</dbReference>
<dbReference type="GO" id="GO:0004867">
    <property type="term" value="F:serine-type endopeptidase inhibitor activity"/>
    <property type="evidence" value="ECO:0007669"/>
    <property type="project" value="UniProtKB-KW"/>
</dbReference>
<feature type="signal peptide" evidence="9">
    <location>
        <begin position="1"/>
        <end position="24"/>
    </location>
</feature>
<reference evidence="11 12" key="1">
    <citation type="journal article" date="2022" name="Nat. Ecol. Evol.">
        <title>A masculinizing supergene underlies an exaggerated male reproductive morph in a spider.</title>
        <authorList>
            <person name="Hendrickx F."/>
            <person name="De Corte Z."/>
            <person name="Sonet G."/>
            <person name="Van Belleghem S.M."/>
            <person name="Kostlbacher S."/>
            <person name="Vangestel C."/>
        </authorList>
    </citation>
    <scope>NUCLEOTIDE SEQUENCE [LARGE SCALE GENOMIC DNA]</scope>
    <source>
        <strain evidence="11">W744_W776</strain>
    </source>
</reference>
<keyword evidence="6" id="KW-0722">Serine protease inhibitor</keyword>
<sequence>MKNYGLLDMTVLFICLYNITHIQTFTQISPAARRDSPKVPIDVCSLRSQRGTCNNNTLRHFYHRFTGKCFPFIYSGCDGNGNNFRTAEECMQRCGRSKSTSRIFSSIFTEETDFQGPQVPQGDVCSLLPDRGNCRGNSYRYYYDKNEGKCMPFFYGGCSGNANRFVTEQECLQRCGNKGGVTTQSLPKVDKCSLQPERGHCRHFIRNYYFNSEKGTCEEFIYSGCHGNENRFSSEDLCMLACGRNKATTAVSTMTQTVEVEEESIDNTDACDLPVARGNCNNNSQRYFFNNLSGQCVQFTYSGCGGNLNNFITKEGCQQRLWEVQGSHAF</sequence>
<dbReference type="InterPro" id="IPR020901">
    <property type="entry name" value="Prtase_inh_Kunz-CS"/>
</dbReference>
<dbReference type="AlphaFoldDB" id="A0AAV6TRY6"/>
<keyword evidence="8" id="KW-0325">Glycoprotein</keyword>
<gene>
    <name evidence="11" type="ORF">JTE90_006172</name>
</gene>
<dbReference type="Proteomes" id="UP000827092">
    <property type="component" value="Unassembled WGS sequence"/>
</dbReference>
<keyword evidence="12" id="KW-1185">Reference proteome</keyword>
<dbReference type="InterPro" id="IPR008296">
    <property type="entry name" value="TFPI-like"/>
</dbReference>
<dbReference type="FunFam" id="4.10.410.10:FF:000020">
    <property type="entry name" value="Collagen, type VI, alpha 3"/>
    <property type="match status" value="2"/>
</dbReference>
<dbReference type="InterPro" id="IPR036880">
    <property type="entry name" value="Kunitz_BPTI_sf"/>
</dbReference>
<dbReference type="PROSITE" id="PS00280">
    <property type="entry name" value="BPTI_KUNITZ_1"/>
    <property type="match status" value="4"/>
</dbReference>
<dbReference type="SUPFAM" id="SSF57362">
    <property type="entry name" value="BPTI-like"/>
    <property type="match status" value="4"/>
</dbReference>